<comment type="similarity">
    <text evidence="2">Belongs to the MCTP family.</text>
</comment>
<dbReference type="Pfam" id="PF00168">
    <property type="entry name" value="C2"/>
    <property type="match status" value="3"/>
</dbReference>
<evidence type="ECO:0000313" key="12">
    <source>
        <dbReference type="Proteomes" id="UP000811609"/>
    </source>
</evidence>
<feature type="domain" description="C2" evidence="10">
    <location>
        <begin position="23"/>
        <end position="142"/>
    </location>
</feature>
<reference evidence="11" key="1">
    <citation type="submission" date="2020-12" db="EMBL/GenBank/DDBJ databases">
        <title>WGS assembly of Carya illinoinensis cv. Pawnee.</title>
        <authorList>
            <person name="Platts A."/>
            <person name="Shu S."/>
            <person name="Wright S."/>
            <person name="Barry K."/>
            <person name="Edger P."/>
            <person name="Pires J.C."/>
            <person name="Schmutz J."/>
        </authorList>
    </citation>
    <scope>NUCLEOTIDE SEQUENCE</scope>
    <source>
        <tissue evidence="11">Leaf</tissue>
    </source>
</reference>
<dbReference type="CDD" id="cd04019">
    <property type="entry name" value="C2C_MCTP_PRT_plant"/>
    <property type="match status" value="1"/>
</dbReference>
<dbReference type="AlphaFoldDB" id="A0A8T1P9Y0"/>
<feature type="transmembrane region" description="Helical" evidence="9">
    <location>
        <begin position="619"/>
        <end position="636"/>
    </location>
</feature>
<evidence type="ECO:0000313" key="11">
    <source>
        <dbReference type="EMBL" id="KAG6640849.1"/>
    </source>
</evidence>
<dbReference type="InterPro" id="IPR047257">
    <property type="entry name" value="C2B_MCTP_PRT_plant"/>
</dbReference>
<protein>
    <recommendedName>
        <fullName evidence="10">C2 domain-containing protein</fullName>
    </recommendedName>
</protein>
<evidence type="ECO:0000259" key="10">
    <source>
        <dbReference type="PROSITE" id="PS50004"/>
    </source>
</evidence>
<dbReference type="GO" id="GO:0016020">
    <property type="term" value="C:membrane"/>
    <property type="evidence" value="ECO:0007669"/>
    <property type="project" value="UniProtKB-SubCell"/>
</dbReference>
<dbReference type="InterPro" id="IPR047255">
    <property type="entry name" value="C2D_MCTP_PRT_plant"/>
</dbReference>
<feature type="compositionally biased region" description="Basic and acidic residues" evidence="8">
    <location>
        <begin position="1"/>
        <end position="15"/>
    </location>
</feature>
<dbReference type="CDD" id="cd08379">
    <property type="entry name" value="C2D_MCTP_PRT_plant"/>
    <property type="match status" value="1"/>
</dbReference>
<name>A0A8T1P9Y0_CARIL</name>
<gene>
    <name evidence="11" type="ORF">CIPAW_09G032500</name>
</gene>
<dbReference type="SMART" id="SM00239">
    <property type="entry name" value="C2"/>
    <property type="match status" value="3"/>
</dbReference>
<dbReference type="FunFam" id="2.60.40.150:FF:000090">
    <property type="entry name" value="C2 domain-containing protein"/>
    <property type="match status" value="1"/>
</dbReference>
<feature type="region of interest" description="Disordered" evidence="8">
    <location>
        <begin position="1"/>
        <end position="24"/>
    </location>
</feature>
<dbReference type="PANTHER" id="PTHR31425:SF50">
    <property type="entry name" value="FT-INTERACTING PROTEIN 3-RELATED"/>
    <property type="match status" value="1"/>
</dbReference>
<dbReference type="EMBL" id="CM031817">
    <property type="protein sequence ID" value="KAG6640849.1"/>
    <property type="molecule type" value="Genomic_DNA"/>
</dbReference>
<keyword evidence="12" id="KW-1185">Reference proteome</keyword>
<dbReference type="InterPro" id="IPR000008">
    <property type="entry name" value="C2_dom"/>
</dbReference>
<dbReference type="FunFam" id="2.60.40.150:FF:000119">
    <property type="entry name" value="C2 domain-containing protein"/>
    <property type="match status" value="1"/>
</dbReference>
<proteinExistence type="inferred from homology"/>
<organism evidence="11 12">
    <name type="scientific">Carya illinoinensis</name>
    <name type="common">Pecan</name>
    <dbReference type="NCBI Taxonomy" id="32201"/>
    <lineage>
        <taxon>Eukaryota</taxon>
        <taxon>Viridiplantae</taxon>
        <taxon>Streptophyta</taxon>
        <taxon>Embryophyta</taxon>
        <taxon>Tracheophyta</taxon>
        <taxon>Spermatophyta</taxon>
        <taxon>Magnoliopsida</taxon>
        <taxon>eudicotyledons</taxon>
        <taxon>Gunneridae</taxon>
        <taxon>Pentapetalae</taxon>
        <taxon>rosids</taxon>
        <taxon>fabids</taxon>
        <taxon>Fagales</taxon>
        <taxon>Juglandaceae</taxon>
        <taxon>Carya</taxon>
    </lineage>
</organism>
<keyword evidence="6 9" id="KW-1133">Transmembrane helix</keyword>
<feature type="domain" description="C2" evidence="10">
    <location>
        <begin position="180"/>
        <end position="306"/>
    </location>
</feature>
<keyword evidence="4" id="KW-0677">Repeat</keyword>
<dbReference type="PANTHER" id="PTHR31425">
    <property type="entry name" value="PHOSPHORIBOSYLANTHRANILATE TRANSFERASE ISOFORM 1"/>
    <property type="match status" value="1"/>
</dbReference>
<keyword evidence="5" id="KW-0106">Calcium</keyword>
<evidence type="ECO:0000256" key="7">
    <source>
        <dbReference type="ARBA" id="ARBA00023136"/>
    </source>
</evidence>
<feature type="domain" description="C2" evidence="10">
    <location>
        <begin position="346"/>
        <end position="472"/>
    </location>
</feature>
<comment type="subcellular location">
    <subcellularLocation>
        <location evidence="1">Membrane</location>
        <topology evidence="1">Multi-pass membrane protein</topology>
    </subcellularLocation>
</comment>
<comment type="caution">
    <text evidence="11">The sequence shown here is derived from an EMBL/GenBank/DDBJ whole genome shotgun (WGS) entry which is preliminary data.</text>
</comment>
<accession>A0A8T1P9Y0</accession>
<evidence type="ECO:0000256" key="3">
    <source>
        <dbReference type="ARBA" id="ARBA00022692"/>
    </source>
</evidence>
<evidence type="ECO:0000256" key="4">
    <source>
        <dbReference type="ARBA" id="ARBA00022737"/>
    </source>
</evidence>
<evidence type="ECO:0000256" key="9">
    <source>
        <dbReference type="SAM" id="Phobius"/>
    </source>
</evidence>
<keyword evidence="7 9" id="KW-0472">Membrane</keyword>
<evidence type="ECO:0000256" key="1">
    <source>
        <dbReference type="ARBA" id="ARBA00004141"/>
    </source>
</evidence>
<dbReference type="Pfam" id="PF08372">
    <property type="entry name" value="PRT_C"/>
    <property type="match status" value="1"/>
</dbReference>
<feature type="transmembrane region" description="Helical" evidence="9">
    <location>
        <begin position="595"/>
        <end position="612"/>
    </location>
</feature>
<sequence length="774" mass="89038">MQRPPPEDFLLKETNPHLGGGKVTGDKHKSAYDLVQHMPYLYVRVVKARDLPEKDVSRTCDPYVEVNLGNCKGSTPDLKKKSDRKWNQVFAFSKERLQSSELQVTVKDKNFLEDDFIGRVLFDLNKVPSRVPPDSPVAPKWYDMVDKNGEKAKGELKLALWTGTQADEAFPEAWKSEAAGFGESYCLASMRSKVYLHPKLWYLRVSVIEAQDLQLSDEGWFPVFFVRATLGNQQMITSVSQSRTINPKWNEDLMFVAAEPFEDQDLILSVENRVAIKNDEVVGKCTIPLQSIDRRLDNKPVNPEWNNLQKNVIAGEEQKETIFSSRIHIMICLEGGYHVLDDSPQYMSDLRPAAKQLWKPSIGVLELGILYARGLMPMKAKDGRGTTDAYCVAKYGHKWVRTRTIIDSFTPRWNEQYTWEVCDPCTVITIGVFDNRDLHGGDKAGGANDSRIGKLRIRLSNLEMDRVYSQSYPLFVLHPSGVKKMGEIHLVVRFTCFSLLSMMHMYSHPLLPTMHYLHPLTVSQLDKLRHQATQIVSMRLSRAEPPLRKEVVEYMLDVDWNKWSLRKSKANFFRLMAAYGWLIAVGKWFDPICYWKNPIITLLIHVLFIVLVRYPEDILSIIFLCTFLIVVWRYRWRPSHLAHMDIRLSRADSAHPDELHEELDTFPSSQPSEIVRMRYDRLRSIAGRIQTVVGDLATQAEKLQSLLSWRDPRATALFVILCPVGAIILFVIPFQVVALLAGFYLLRHPRFRKKLPSVLTNFFKRLPAHTDCML</sequence>
<evidence type="ECO:0000256" key="6">
    <source>
        <dbReference type="ARBA" id="ARBA00022989"/>
    </source>
</evidence>
<feature type="transmembrane region" description="Helical" evidence="9">
    <location>
        <begin position="716"/>
        <end position="746"/>
    </location>
</feature>
<dbReference type="Proteomes" id="UP000811609">
    <property type="component" value="Chromosome 9"/>
</dbReference>
<dbReference type="CDD" id="cd08378">
    <property type="entry name" value="C2B_MCTP_PRT_plant"/>
    <property type="match status" value="1"/>
</dbReference>
<dbReference type="PROSITE" id="PS50004">
    <property type="entry name" value="C2"/>
    <property type="match status" value="3"/>
</dbReference>
<dbReference type="InterPro" id="IPR047259">
    <property type="entry name" value="QUIRKY-like"/>
</dbReference>
<dbReference type="FunFam" id="2.60.40.150:FF:000128">
    <property type="entry name" value="C2 domain-containing protein"/>
    <property type="match status" value="1"/>
</dbReference>
<dbReference type="InterPro" id="IPR047258">
    <property type="entry name" value="C2C_MCTP_PRT_plant"/>
</dbReference>
<evidence type="ECO:0000256" key="5">
    <source>
        <dbReference type="ARBA" id="ARBA00022837"/>
    </source>
</evidence>
<evidence type="ECO:0000256" key="2">
    <source>
        <dbReference type="ARBA" id="ARBA00007923"/>
    </source>
</evidence>
<keyword evidence="3 9" id="KW-0812">Transmembrane</keyword>
<dbReference type="InterPro" id="IPR013583">
    <property type="entry name" value="MCTP_C"/>
</dbReference>
<evidence type="ECO:0000256" key="8">
    <source>
        <dbReference type="SAM" id="MobiDB-lite"/>
    </source>
</evidence>